<comment type="caution">
    <text evidence="2">The sequence shown here is derived from an EMBL/GenBank/DDBJ whole genome shotgun (WGS) entry which is preliminary data.</text>
</comment>
<feature type="region of interest" description="Disordered" evidence="1">
    <location>
        <begin position="18"/>
        <end position="74"/>
    </location>
</feature>
<sequence length="643" mass="75089">MILQPGHTKSAQRLQKLINIKDEKNRLSEKSSSDSGLERSPVFSRSSYIDEIPSSENNSPHPNPKKSIAPANHPLKRKLQVIKFESSGESVEDVIEDVQIMEKMKDKKRAVIISQRLDSLTDGYNKQQNKKENKLKKRRSTLKGKDEDSECELPASQKHVISKITNKEYLKLFQMKNQTHDRDRERAKSINDNIFIPHDPNSYSHNPYLNKKIDEESHLNLYSVDLMSLNQITPDTFQKYRERCEEDIYSDTVALNEQLENAKKRKLEIMMQKANLQFKANRLNKLFRGGIKNVLLANQTKSDSQMKTPQIKLIDNASPLTNEVRNAPLIGLKQKFIQKSKEMHSFVKTNRLHEYDDKTLITELDKMRFYKKDEEVKLLKQYEKIASDKMLVINSRIPKLFIHNLSKKFAVNEKHLKPFHKEDPKIDELQYTEEQGKLFDVAPYISASKKSYNALLRKIQQRQDIYPHIQDESNPLSSFKANSTIYQSQLSLDNSQYAYTLYNEPQEGRRNIHLRHNSDKIQHQPLAQILGDHQRRFSNTRNMGQQIQRDTTFHLKTFQDLRSQLSEAATLVEKHSEMSQRLQSIGKIKPGGGAAEGNEERYEIYSNDYQKKESAWARNEIKKVDYNLQRLNFKALTQKRMNI</sequence>
<dbReference type="OrthoDB" id="10666722at2759"/>
<feature type="compositionally biased region" description="Basic residues" evidence="1">
    <location>
        <begin position="133"/>
        <end position="142"/>
    </location>
</feature>
<keyword evidence="3" id="KW-1185">Reference proteome</keyword>
<evidence type="ECO:0000313" key="2">
    <source>
        <dbReference type="EMBL" id="TNV81615.1"/>
    </source>
</evidence>
<dbReference type="EMBL" id="RRYP01005930">
    <property type="protein sequence ID" value="TNV81615.1"/>
    <property type="molecule type" value="Genomic_DNA"/>
</dbReference>
<name>A0A8J8NWE7_HALGN</name>
<gene>
    <name evidence="2" type="ORF">FGO68_gene3798</name>
</gene>
<feature type="compositionally biased region" description="Basic and acidic residues" evidence="1">
    <location>
        <begin position="19"/>
        <end position="32"/>
    </location>
</feature>
<dbReference type="Proteomes" id="UP000785679">
    <property type="component" value="Unassembled WGS sequence"/>
</dbReference>
<evidence type="ECO:0000313" key="3">
    <source>
        <dbReference type="Proteomes" id="UP000785679"/>
    </source>
</evidence>
<reference evidence="2" key="1">
    <citation type="submission" date="2019-06" db="EMBL/GenBank/DDBJ databases">
        <authorList>
            <person name="Zheng W."/>
        </authorList>
    </citation>
    <scope>NUCLEOTIDE SEQUENCE</scope>
    <source>
        <strain evidence="2">QDHG01</strain>
    </source>
</reference>
<organism evidence="2 3">
    <name type="scientific">Halteria grandinella</name>
    <dbReference type="NCBI Taxonomy" id="5974"/>
    <lineage>
        <taxon>Eukaryota</taxon>
        <taxon>Sar</taxon>
        <taxon>Alveolata</taxon>
        <taxon>Ciliophora</taxon>
        <taxon>Intramacronucleata</taxon>
        <taxon>Spirotrichea</taxon>
        <taxon>Stichotrichia</taxon>
        <taxon>Sporadotrichida</taxon>
        <taxon>Halteriidae</taxon>
        <taxon>Halteria</taxon>
    </lineage>
</organism>
<protein>
    <submittedName>
        <fullName evidence="2">Uncharacterized protein</fullName>
    </submittedName>
</protein>
<dbReference type="AlphaFoldDB" id="A0A8J8NWE7"/>
<evidence type="ECO:0000256" key="1">
    <source>
        <dbReference type="SAM" id="MobiDB-lite"/>
    </source>
</evidence>
<feature type="region of interest" description="Disordered" evidence="1">
    <location>
        <begin position="123"/>
        <end position="149"/>
    </location>
</feature>
<proteinExistence type="predicted"/>
<feature type="compositionally biased region" description="Low complexity" evidence="1">
    <location>
        <begin position="51"/>
        <end position="68"/>
    </location>
</feature>
<accession>A0A8J8NWE7</accession>